<keyword evidence="3" id="KW-1185">Reference proteome</keyword>
<dbReference type="SUPFAM" id="SSF88697">
    <property type="entry name" value="PUA domain-like"/>
    <property type="match status" value="1"/>
</dbReference>
<evidence type="ECO:0000259" key="1">
    <source>
        <dbReference type="SMART" id="SM00359"/>
    </source>
</evidence>
<dbReference type="NCBIfam" id="TIGR03684">
    <property type="entry name" value="arCOG00985"/>
    <property type="match status" value="1"/>
</dbReference>
<dbReference type="Proteomes" id="UP001206983">
    <property type="component" value="Unassembled WGS sequence"/>
</dbReference>
<organism evidence="2 3">
    <name type="scientific">Methanolobus chelungpuianus</name>
    <dbReference type="NCBI Taxonomy" id="502115"/>
    <lineage>
        <taxon>Archaea</taxon>
        <taxon>Methanobacteriati</taxon>
        <taxon>Methanobacteriota</taxon>
        <taxon>Stenosarchaea group</taxon>
        <taxon>Methanomicrobia</taxon>
        <taxon>Methanosarcinales</taxon>
        <taxon>Methanosarcinaceae</taxon>
        <taxon>Methanolobus</taxon>
    </lineage>
</organism>
<dbReference type="AlphaFoldDB" id="A0AAE3L113"/>
<dbReference type="PROSITE" id="PS50890">
    <property type="entry name" value="PUA"/>
    <property type="match status" value="1"/>
</dbReference>
<dbReference type="InterPro" id="IPR016437">
    <property type="entry name" value="MCT-1/Tma20"/>
</dbReference>
<evidence type="ECO:0000313" key="3">
    <source>
        <dbReference type="Proteomes" id="UP001206983"/>
    </source>
</evidence>
<dbReference type="Pfam" id="PF01472">
    <property type="entry name" value="PUA"/>
    <property type="match status" value="1"/>
</dbReference>
<dbReference type="Gene3D" id="3.10.400.20">
    <property type="match status" value="1"/>
</dbReference>
<dbReference type="PANTHER" id="PTHR22798:SF0">
    <property type="entry name" value="MALIGNANT T-CELL-AMPLIFIED SEQUENCE 1"/>
    <property type="match status" value="1"/>
</dbReference>
<sequence>MKVRSRVQIRKSDKARLLKELKDSFGDVVDSFSEKKFETATADDLPIVIIEGKVLLFQIGDAYFPTVRGVLELGLRKNVVKVDAGAVRFVVNGADVMCPGIVFADPDIKAGDPVIIVEETHNKPLAIGTAIISGADMKASSGKAIKSVHYVGDKLWNLDI</sequence>
<dbReference type="GO" id="GO:0003723">
    <property type="term" value="F:RNA binding"/>
    <property type="evidence" value="ECO:0007669"/>
    <property type="project" value="InterPro"/>
</dbReference>
<accession>A0AAE3L113</accession>
<dbReference type="PIRSF" id="PIRSF005067">
    <property type="entry name" value="Tma_RNA-bind_prd"/>
    <property type="match status" value="1"/>
</dbReference>
<dbReference type="RefSeq" id="WP_256622713.1">
    <property type="nucleotide sequence ID" value="NZ_JTEO01000004.1"/>
</dbReference>
<proteinExistence type="predicted"/>
<evidence type="ECO:0000313" key="2">
    <source>
        <dbReference type="EMBL" id="MCQ6962858.1"/>
    </source>
</evidence>
<dbReference type="PANTHER" id="PTHR22798">
    <property type="entry name" value="MCT-1 PROTEIN"/>
    <property type="match status" value="1"/>
</dbReference>
<protein>
    <submittedName>
        <fullName evidence="2">RNA-binding protein</fullName>
    </submittedName>
</protein>
<dbReference type="SMART" id="SM00359">
    <property type="entry name" value="PUA"/>
    <property type="match status" value="1"/>
</dbReference>
<dbReference type="InterPro" id="IPR004521">
    <property type="entry name" value="Uncharacterised_CHP00451"/>
</dbReference>
<dbReference type="CDD" id="cd21154">
    <property type="entry name" value="PUA_MJ1432-like"/>
    <property type="match status" value="1"/>
</dbReference>
<gene>
    <name evidence="2" type="ORF">PV02_07150</name>
</gene>
<name>A0AAE3L113_9EURY</name>
<comment type="caution">
    <text evidence="2">The sequence shown here is derived from an EMBL/GenBank/DDBJ whole genome shotgun (WGS) entry which is preliminary data.</text>
</comment>
<feature type="domain" description="PUA" evidence="1">
    <location>
        <begin position="78"/>
        <end position="152"/>
    </location>
</feature>
<dbReference type="InterPro" id="IPR002478">
    <property type="entry name" value="PUA"/>
</dbReference>
<dbReference type="InterPro" id="IPR022430">
    <property type="entry name" value="CHP03684"/>
</dbReference>
<dbReference type="InterPro" id="IPR015947">
    <property type="entry name" value="PUA-like_sf"/>
</dbReference>
<dbReference type="NCBIfam" id="NF011153">
    <property type="entry name" value="PRK14560.1-4"/>
    <property type="match status" value="1"/>
</dbReference>
<reference evidence="2 3" key="1">
    <citation type="journal article" date="2011" name="Appl. Environ. Microbiol.">
        <title>Methanogenic archaea isolated from Taiwan's Chelungpu fault.</title>
        <authorList>
            <person name="Wu S.Y."/>
            <person name="Lai M.C."/>
        </authorList>
    </citation>
    <scope>NUCLEOTIDE SEQUENCE [LARGE SCALE GENOMIC DNA]</scope>
    <source>
        <strain evidence="2 3">St545Mb</strain>
    </source>
</reference>
<dbReference type="NCBIfam" id="TIGR00451">
    <property type="entry name" value="unchar_dom_2"/>
    <property type="match status" value="1"/>
</dbReference>
<dbReference type="GO" id="GO:0001731">
    <property type="term" value="P:formation of translation preinitiation complex"/>
    <property type="evidence" value="ECO:0007669"/>
    <property type="project" value="TreeGrafter"/>
</dbReference>
<dbReference type="EMBL" id="JTEO01000004">
    <property type="protein sequence ID" value="MCQ6962858.1"/>
    <property type="molecule type" value="Genomic_DNA"/>
</dbReference>